<dbReference type="InterPro" id="IPR013087">
    <property type="entry name" value="Znf_C2H2_type"/>
</dbReference>
<keyword evidence="11" id="KW-0804">Transcription</keyword>
<keyword evidence="16" id="KW-1185">Reference proteome</keyword>
<dbReference type="GO" id="GO:0008270">
    <property type="term" value="F:zinc ion binding"/>
    <property type="evidence" value="ECO:0007669"/>
    <property type="project" value="UniProtKB-KW"/>
</dbReference>
<feature type="non-terminal residue" evidence="15">
    <location>
        <position position="63"/>
    </location>
</feature>
<evidence type="ECO:0000256" key="8">
    <source>
        <dbReference type="ARBA" id="ARBA00022843"/>
    </source>
</evidence>
<proteinExistence type="inferred from homology"/>
<feature type="domain" description="C2H2-type" evidence="14">
    <location>
        <begin position="34"/>
        <end position="61"/>
    </location>
</feature>
<evidence type="ECO:0000256" key="5">
    <source>
        <dbReference type="ARBA" id="ARBA00022737"/>
    </source>
</evidence>
<keyword evidence="10" id="KW-0238">DNA-binding</keyword>
<keyword evidence="12" id="KW-0539">Nucleus</keyword>
<comment type="caution">
    <text evidence="15">The sequence shown here is derived from an EMBL/GenBank/DDBJ whole genome shotgun (WGS) entry which is preliminary data.</text>
</comment>
<feature type="non-terminal residue" evidence="15">
    <location>
        <position position="1"/>
    </location>
</feature>
<evidence type="ECO:0000256" key="2">
    <source>
        <dbReference type="ARBA" id="ARBA00006991"/>
    </source>
</evidence>
<dbReference type="PROSITE" id="PS00028">
    <property type="entry name" value="ZINC_FINGER_C2H2_1"/>
    <property type="match status" value="2"/>
</dbReference>
<keyword evidence="7" id="KW-0862">Zinc</keyword>
<keyword evidence="6 13" id="KW-0863">Zinc-finger</keyword>
<dbReference type="Gene3D" id="3.30.160.60">
    <property type="entry name" value="Classic Zinc Finger"/>
    <property type="match status" value="2"/>
</dbReference>
<dbReference type="FunFam" id="3.30.160.60:FF:000321">
    <property type="entry name" value="myeloid zinc finger 1 isoform X1"/>
    <property type="match status" value="1"/>
</dbReference>
<evidence type="ECO:0000256" key="13">
    <source>
        <dbReference type="PROSITE-ProRule" id="PRU00042"/>
    </source>
</evidence>
<dbReference type="Proteomes" id="UP000583740">
    <property type="component" value="Unassembled WGS sequence"/>
</dbReference>
<evidence type="ECO:0000256" key="1">
    <source>
        <dbReference type="ARBA" id="ARBA00004123"/>
    </source>
</evidence>
<dbReference type="PROSITE" id="PS50157">
    <property type="entry name" value="ZINC_FINGER_C2H2_2"/>
    <property type="match status" value="2"/>
</dbReference>
<evidence type="ECO:0000256" key="9">
    <source>
        <dbReference type="ARBA" id="ARBA00023015"/>
    </source>
</evidence>
<evidence type="ECO:0000256" key="12">
    <source>
        <dbReference type="ARBA" id="ARBA00023242"/>
    </source>
</evidence>
<evidence type="ECO:0000256" key="7">
    <source>
        <dbReference type="ARBA" id="ARBA00022833"/>
    </source>
</evidence>
<comment type="similarity">
    <text evidence="2">Belongs to the krueppel C2H2-type zinc-finger protein family.</text>
</comment>
<evidence type="ECO:0000256" key="10">
    <source>
        <dbReference type="ARBA" id="ARBA00023125"/>
    </source>
</evidence>
<keyword evidence="9" id="KW-0805">Transcription regulation</keyword>
<keyword evidence="4" id="KW-0479">Metal-binding</keyword>
<evidence type="ECO:0000256" key="4">
    <source>
        <dbReference type="ARBA" id="ARBA00022723"/>
    </source>
</evidence>
<evidence type="ECO:0000313" key="15">
    <source>
        <dbReference type="EMBL" id="NWT34065.1"/>
    </source>
</evidence>
<protein>
    <submittedName>
        <fullName evidence="15">ZN674 protein</fullName>
    </submittedName>
</protein>
<dbReference type="SUPFAM" id="SSF57667">
    <property type="entry name" value="beta-beta-alpha zinc fingers"/>
    <property type="match status" value="1"/>
</dbReference>
<keyword evidence="8" id="KW-0832">Ubl conjugation</keyword>
<dbReference type="InterPro" id="IPR036236">
    <property type="entry name" value="Znf_C2H2_sf"/>
</dbReference>
<dbReference type="GO" id="GO:0000981">
    <property type="term" value="F:DNA-binding transcription factor activity, RNA polymerase II-specific"/>
    <property type="evidence" value="ECO:0007669"/>
    <property type="project" value="TreeGrafter"/>
</dbReference>
<reference evidence="15 16" key="1">
    <citation type="submission" date="2019-09" db="EMBL/GenBank/DDBJ databases">
        <title>Bird 10,000 Genomes (B10K) Project - Family phase.</title>
        <authorList>
            <person name="Zhang G."/>
        </authorList>
    </citation>
    <scope>NUCLEOTIDE SEQUENCE [LARGE SCALE GENOMIC DNA]</scope>
    <source>
        <strain evidence="15">B10K-DU-001-69</strain>
        <tissue evidence="15">Muscle</tissue>
    </source>
</reference>
<gene>
    <name evidence="15" type="primary">Znf674_0</name>
    <name evidence="15" type="ORF">CARCAR_R15076</name>
</gene>
<dbReference type="AlphaFoldDB" id="A0A7K5MTM5"/>
<comment type="subcellular location">
    <subcellularLocation>
        <location evidence="1">Nucleus</location>
    </subcellularLocation>
</comment>
<dbReference type="SMART" id="SM00355">
    <property type="entry name" value="ZnF_C2H2"/>
    <property type="match status" value="2"/>
</dbReference>
<dbReference type="GO" id="GO:0000978">
    <property type="term" value="F:RNA polymerase II cis-regulatory region sequence-specific DNA binding"/>
    <property type="evidence" value="ECO:0007669"/>
    <property type="project" value="TreeGrafter"/>
</dbReference>
<dbReference type="Pfam" id="PF00096">
    <property type="entry name" value="zf-C2H2"/>
    <property type="match status" value="2"/>
</dbReference>
<evidence type="ECO:0000256" key="6">
    <source>
        <dbReference type="ARBA" id="ARBA00022771"/>
    </source>
</evidence>
<keyword evidence="3" id="KW-1017">Isopeptide bond</keyword>
<accession>A0A7K5MTM5</accession>
<evidence type="ECO:0000256" key="3">
    <source>
        <dbReference type="ARBA" id="ARBA00022499"/>
    </source>
</evidence>
<keyword evidence="5" id="KW-0677">Repeat</keyword>
<sequence>TGEWPYKCGECGKGFSYSSGLIRHQRIHNDERPFRCPDCRKGFNRNSKLVIHQRIHTGERPCE</sequence>
<dbReference type="FunFam" id="3.30.160.60:FF:000352">
    <property type="entry name" value="zinc finger protein 3 homolog"/>
    <property type="match status" value="1"/>
</dbReference>
<organism evidence="15 16">
    <name type="scientific">Cardinalis cardinalis</name>
    <name type="common">Northern cardinal</name>
    <dbReference type="NCBI Taxonomy" id="98964"/>
    <lineage>
        <taxon>Eukaryota</taxon>
        <taxon>Metazoa</taxon>
        <taxon>Chordata</taxon>
        <taxon>Craniata</taxon>
        <taxon>Vertebrata</taxon>
        <taxon>Euteleostomi</taxon>
        <taxon>Archelosauria</taxon>
        <taxon>Archosauria</taxon>
        <taxon>Dinosauria</taxon>
        <taxon>Saurischia</taxon>
        <taxon>Theropoda</taxon>
        <taxon>Coelurosauria</taxon>
        <taxon>Aves</taxon>
        <taxon>Neognathae</taxon>
        <taxon>Neoaves</taxon>
        <taxon>Telluraves</taxon>
        <taxon>Australaves</taxon>
        <taxon>Passeriformes</taxon>
        <taxon>Cardinalidae</taxon>
        <taxon>Cardinalis</taxon>
    </lineage>
</organism>
<evidence type="ECO:0000259" key="14">
    <source>
        <dbReference type="PROSITE" id="PS50157"/>
    </source>
</evidence>
<evidence type="ECO:0000256" key="11">
    <source>
        <dbReference type="ARBA" id="ARBA00023163"/>
    </source>
</evidence>
<evidence type="ECO:0000313" key="16">
    <source>
        <dbReference type="Proteomes" id="UP000583740"/>
    </source>
</evidence>
<feature type="domain" description="C2H2-type" evidence="14">
    <location>
        <begin position="6"/>
        <end position="33"/>
    </location>
</feature>
<dbReference type="EMBL" id="VYXE01021926">
    <property type="protein sequence ID" value="NWT34065.1"/>
    <property type="molecule type" value="Genomic_DNA"/>
</dbReference>
<dbReference type="PANTHER" id="PTHR23226">
    <property type="entry name" value="ZINC FINGER AND SCAN DOMAIN-CONTAINING"/>
    <property type="match status" value="1"/>
</dbReference>
<dbReference type="GO" id="GO:0005634">
    <property type="term" value="C:nucleus"/>
    <property type="evidence" value="ECO:0007669"/>
    <property type="project" value="UniProtKB-SubCell"/>
</dbReference>
<dbReference type="PANTHER" id="PTHR23226:SF416">
    <property type="entry name" value="FI01424P"/>
    <property type="match status" value="1"/>
</dbReference>
<name>A0A7K5MTM5_CARCD</name>